<sequence>MPSSPHLTRRGRVDAQKEQSVERAPLKDVPNETSAEADHTHQNGSRRFGKGITSGSPKMRIDIVKGNDDVNQEPIADGSEETEHATSSNSAMTVNNNLHDDLQSQEIVNSSDDEMMFNSPTMQDMEEYVGMEVPASSGSRDEDVLKLDPPRALEMPSENELEAAASAPPAEVPALVAMTDRIHNDDPIKLPSEPVEPSQLTQDKTPSSSSLPQGSHIPSSPPVAPSPEDKRLASLRSRIASQYSAVTHLQAKKTGLLAQLAAIPSIALALLPNSTSNLASSSHASASSTSSTSTKSASTSEQIPRINMPDEQQAHLLAEAKAIITRHIKLLHHYNEIRDVGQGLMGLIAESRGVRIKEVQEDFGVGGKE</sequence>
<proteinExistence type="predicted"/>
<dbReference type="EMBL" id="JAWDJW010008560">
    <property type="protein sequence ID" value="KAK3060453.1"/>
    <property type="molecule type" value="Genomic_DNA"/>
</dbReference>
<evidence type="ECO:0000313" key="2">
    <source>
        <dbReference type="Proteomes" id="UP001186974"/>
    </source>
</evidence>
<gene>
    <name evidence="1" type="ORF">LTS18_008513</name>
</gene>
<reference evidence="1" key="1">
    <citation type="submission" date="2024-09" db="EMBL/GenBank/DDBJ databases">
        <title>Black Yeasts Isolated from many extreme environments.</title>
        <authorList>
            <person name="Coleine C."/>
            <person name="Stajich J.E."/>
            <person name="Selbmann L."/>
        </authorList>
    </citation>
    <scope>NUCLEOTIDE SEQUENCE</scope>
    <source>
        <strain evidence="1">CCFEE 5737</strain>
    </source>
</reference>
<protein>
    <submittedName>
        <fullName evidence="1">Uncharacterized protein</fullName>
    </submittedName>
</protein>
<evidence type="ECO:0000313" key="1">
    <source>
        <dbReference type="EMBL" id="KAK3060453.1"/>
    </source>
</evidence>
<name>A0ACC3D1H9_9PEZI</name>
<organism evidence="1 2">
    <name type="scientific">Coniosporium uncinatum</name>
    <dbReference type="NCBI Taxonomy" id="93489"/>
    <lineage>
        <taxon>Eukaryota</taxon>
        <taxon>Fungi</taxon>
        <taxon>Dikarya</taxon>
        <taxon>Ascomycota</taxon>
        <taxon>Pezizomycotina</taxon>
        <taxon>Dothideomycetes</taxon>
        <taxon>Dothideomycetes incertae sedis</taxon>
        <taxon>Coniosporium</taxon>
    </lineage>
</organism>
<dbReference type="Proteomes" id="UP001186974">
    <property type="component" value="Unassembled WGS sequence"/>
</dbReference>
<keyword evidence="2" id="KW-1185">Reference proteome</keyword>
<accession>A0ACC3D1H9</accession>
<comment type="caution">
    <text evidence="1">The sequence shown here is derived from an EMBL/GenBank/DDBJ whole genome shotgun (WGS) entry which is preliminary data.</text>
</comment>